<evidence type="ECO:0000313" key="2">
    <source>
        <dbReference type="EMBL" id="PIP56261.1"/>
    </source>
</evidence>
<accession>A0A2H0BF43</accession>
<proteinExistence type="predicted"/>
<dbReference type="Proteomes" id="UP000228495">
    <property type="component" value="Unassembled WGS sequence"/>
</dbReference>
<organism evidence="2 3">
    <name type="scientific">candidate division WWE3 bacterium CG22_combo_CG10-13_8_21_14_all_39_12</name>
    <dbReference type="NCBI Taxonomy" id="1975094"/>
    <lineage>
        <taxon>Bacteria</taxon>
        <taxon>Katanobacteria</taxon>
    </lineage>
</organism>
<dbReference type="AlphaFoldDB" id="A0A2H0BF43"/>
<dbReference type="InterPro" id="IPR052928">
    <property type="entry name" value="Desiccation-related_membrane"/>
</dbReference>
<evidence type="ECO:0008006" key="4">
    <source>
        <dbReference type="Google" id="ProtNLM"/>
    </source>
</evidence>
<reference evidence="2 3" key="1">
    <citation type="submission" date="2017-09" db="EMBL/GenBank/DDBJ databases">
        <title>Depth-based differentiation of microbial function through sediment-hosted aquifers and enrichment of novel symbionts in the deep terrestrial subsurface.</title>
        <authorList>
            <person name="Probst A.J."/>
            <person name="Ladd B."/>
            <person name="Jarett J.K."/>
            <person name="Geller-Mcgrath D.E."/>
            <person name="Sieber C.M."/>
            <person name="Emerson J.B."/>
            <person name="Anantharaman K."/>
            <person name="Thomas B.C."/>
            <person name="Malmstrom R."/>
            <person name="Stieglmeier M."/>
            <person name="Klingl A."/>
            <person name="Woyke T."/>
            <person name="Ryan C.M."/>
            <person name="Banfield J.F."/>
        </authorList>
    </citation>
    <scope>NUCLEOTIDE SEQUENCE [LARGE SCALE GENOMIC DNA]</scope>
    <source>
        <strain evidence="2">CG22_combo_CG10-13_8_21_14_all_39_12</strain>
    </source>
</reference>
<keyword evidence="1" id="KW-0472">Membrane</keyword>
<dbReference type="PANTHER" id="PTHR35792:SF2">
    <property type="entry name" value="GENERAL STRESS PROTEIN"/>
    <property type="match status" value="1"/>
</dbReference>
<sequence>MSKSNGKGFMIGAAIGAALGVAGGLLFAPKKGDELRKDVKKSLKDYQKKAEVIIDDVSEKGREVSGDVVKAIQEQTSNKKITESIEAVSSVGRKIIEPVVNSFESKPSAITENRKKRVFKGIK</sequence>
<keyword evidence="1" id="KW-1133">Transmembrane helix</keyword>
<protein>
    <recommendedName>
        <fullName evidence="4">Gas vesicle protein</fullName>
    </recommendedName>
</protein>
<keyword evidence="1" id="KW-0812">Transmembrane</keyword>
<feature type="transmembrane region" description="Helical" evidence="1">
    <location>
        <begin position="6"/>
        <end position="28"/>
    </location>
</feature>
<evidence type="ECO:0000313" key="3">
    <source>
        <dbReference type="Proteomes" id="UP000228495"/>
    </source>
</evidence>
<dbReference type="EMBL" id="PCSU01000068">
    <property type="protein sequence ID" value="PIP56261.1"/>
    <property type="molecule type" value="Genomic_DNA"/>
</dbReference>
<dbReference type="Pfam" id="PF12732">
    <property type="entry name" value="YtxH"/>
    <property type="match status" value="1"/>
</dbReference>
<evidence type="ECO:0000256" key="1">
    <source>
        <dbReference type="SAM" id="Phobius"/>
    </source>
</evidence>
<comment type="caution">
    <text evidence="2">The sequence shown here is derived from an EMBL/GenBank/DDBJ whole genome shotgun (WGS) entry which is preliminary data.</text>
</comment>
<name>A0A2H0BF43_UNCKA</name>
<gene>
    <name evidence="2" type="ORF">COX05_03945</name>
</gene>
<dbReference type="PANTHER" id="PTHR35792">
    <property type="entry name" value="GENERAL STRESS PROTEIN"/>
    <property type="match status" value="1"/>
</dbReference>
<dbReference type="InterPro" id="IPR024623">
    <property type="entry name" value="YtxH"/>
</dbReference>